<feature type="domain" description="AAA+ ATPase" evidence="2">
    <location>
        <begin position="17"/>
        <end position="143"/>
    </location>
</feature>
<dbReference type="InterPro" id="IPR027417">
    <property type="entry name" value="P-loop_NTPase"/>
</dbReference>
<dbReference type="InterPro" id="IPR003593">
    <property type="entry name" value="AAA+_ATPase"/>
</dbReference>
<reference evidence="3 4" key="1">
    <citation type="submission" date="2020-10" db="EMBL/GenBank/DDBJ databases">
        <title>Identification of Nocardia species via Next-generation sequencing and recognition of intraspecies genetic diversity.</title>
        <authorList>
            <person name="Li P."/>
            <person name="Li P."/>
            <person name="Lu B."/>
        </authorList>
    </citation>
    <scope>NUCLEOTIDE SEQUENCE [LARGE SCALE GENOMIC DNA]</scope>
    <source>
        <strain evidence="3 4">BJ06-0143</strain>
    </source>
</reference>
<feature type="compositionally biased region" description="Low complexity" evidence="1">
    <location>
        <begin position="327"/>
        <end position="345"/>
    </location>
</feature>
<evidence type="ECO:0000256" key="1">
    <source>
        <dbReference type="SAM" id="MobiDB-lite"/>
    </source>
</evidence>
<gene>
    <name evidence="3" type="ORF">IU449_24230</name>
</gene>
<sequence length="669" mass="71553">MVPARLLTRLDRAAAGPAPVLLITAPAGSGKTALIAAWTEHLSRTRPGARTLRIPGDRAPEFLRHRNIHRLRDESGYGDTVLVIDDAHRLVTEDAIRAVEQFLRTAPPRLITVLAARRPPALAWHTLTSAARLTRFVAADLALDPTDAAAGGCPLTGAELALVHDLTRGWPTLVRLAATYLDAHREYRSAALTMLEHAPRPLAEFLTGEVLPALDDAERELLTTTRRLAEFTPDLADVLTGGRASAAIDRLEHAGFPLRRHLRDGILHYSYPPLLRGYLEHTARPVADAVWIDPSPRTPAAAAPPVQLDRRPQSSPCPASPPPGSPIAPSARRPAQAEAPPVAAQTEHTTGCPPPDKALRDWCRTHPSATVLPHLLAAPDRTHLVEFLSEHAVRLVLDANGPALFGPLEDARSPLLEDPALTLLYTADALVRGAHPSTLPNPLRRLSRILDAARLAALESAVAADLAVHADTAALHALALPARPRLTGHDAVDYYAELSLATAHALRGDTVLGERGLRRARALAEAMGAPRLRLRAQVRLAVTAVLAGRSSAARERAAHAMELAVRSGLTGTADHARAAAIRALHASRPADTETPQPADTPQPAEASQHAETQQRGESPPPAWTSQPEASPSAEFAQRTEAGAEVPRLAETGDSVLLRSVRRVVAESSR</sequence>
<name>A0ABS0DGQ5_9NOCA</name>
<proteinExistence type="predicted"/>
<dbReference type="SUPFAM" id="SSF52540">
    <property type="entry name" value="P-loop containing nucleoside triphosphate hydrolases"/>
    <property type="match status" value="1"/>
</dbReference>
<feature type="region of interest" description="Disordered" evidence="1">
    <location>
        <begin position="296"/>
        <end position="358"/>
    </location>
</feature>
<evidence type="ECO:0000313" key="4">
    <source>
        <dbReference type="Proteomes" id="UP000707731"/>
    </source>
</evidence>
<comment type="caution">
    <text evidence="3">The sequence shown here is derived from an EMBL/GenBank/DDBJ whole genome shotgun (WGS) entry which is preliminary data.</text>
</comment>
<evidence type="ECO:0000259" key="2">
    <source>
        <dbReference type="SMART" id="SM00382"/>
    </source>
</evidence>
<dbReference type="InterPro" id="IPR059106">
    <property type="entry name" value="WHD_MalT"/>
</dbReference>
<protein>
    <recommendedName>
        <fullName evidence="2">AAA+ ATPase domain-containing protein</fullName>
    </recommendedName>
</protein>
<accession>A0ABS0DGQ5</accession>
<organism evidence="3 4">
    <name type="scientific">Nocardia higoensis</name>
    <dbReference type="NCBI Taxonomy" id="228599"/>
    <lineage>
        <taxon>Bacteria</taxon>
        <taxon>Bacillati</taxon>
        <taxon>Actinomycetota</taxon>
        <taxon>Actinomycetes</taxon>
        <taxon>Mycobacteriales</taxon>
        <taxon>Nocardiaceae</taxon>
        <taxon>Nocardia</taxon>
    </lineage>
</organism>
<dbReference type="Gene3D" id="3.40.50.300">
    <property type="entry name" value="P-loop containing nucleotide triphosphate hydrolases"/>
    <property type="match status" value="1"/>
</dbReference>
<dbReference type="SMART" id="SM00382">
    <property type="entry name" value="AAA"/>
    <property type="match status" value="1"/>
</dbReference>
<evidence type="ECO:0000313" key="3">
    <source>
        <dbReference type="EMBL" id="MBF6357616.1"/>
    </source>
</evidence>
<dbReference type="Pfam" id="PF25873">
    <property type="entry name" value="WHD_MalT"/>
    <property type="match status" value="1"/>
</dbReference>
<keyword evidence="4" id="KW-1185">Reference proteome</keyword>
<feature type="region of interest" description="Disordered" evidence="1">
    <location>
        <begin position="587"/>
        <end position="654"/>
    </location>
</feature>
<dbReference type="EMBL" id="JADLQN010000006">
    <property type="protein sequence ID" value="MBF6357616.1"/>
    <property type="molecule type" value="Genomic_DNA"/>
</dbReference>
<dbReference type="Proteomes" id="UP000707731">
    <property type="component" value="Unassembled WGS sequence"/>
</dbReference>
<dbReference type="RefSeq" id="WP_195004461.1">
    <property type="nucleotide sequence ID" value="NZ_JADLQN010000006.1"/>
</dbReference>